<dbReference type="Pfam" id="PF04632">
    <property type="entry name" value="FUSC"/>
    <property type="match status" value="1"/>
</dbReference>
<dbReference type="HOGENOM" id="CLU_2635497_0_0_4"/>
<sequence>MSGATRSKAVYRLIGTLLGAAATVALVPNLVQMPELLCLAMAWWVSLCLYISLQDRTPCSYIFTLAGYTGKRPWQLR</sequence>
<dbReference type="EMBL" id="CP000353">
    <property type="protein sequence ID" value="ABF12348.1"/>
    <property type="molecule type" value="Genomic_DNA"/>
</dbReference>
<organism evidence="2 3">
    <name type="scientific">Cupriavidus metallidurans (strain ATCC 43123 / DSM 2839 / NBRC 102507 / CH34)</name>
    <name type="common">Ralstonia metallidurans</name>
    <dbReference type="NCBI Taxonomy" id="266264"/>
    <lineage>
        <taxon>Bacteria</taxon>
        <taxon>Pseudomonadati</taxon>
        <taxon>Pseudomonadota</taxon>
        <taxon>Betaproteobacteria</taxon>
        <taxon>Burkholderiales</taxon>
        <taxon>Burkholderiaceae</taxon>
        <taxon>Cupriavidus</taxon>
    </lineage>
</organism>
<dbReference type="GO" id="GO:0005886">
    <property type="term" value="C:plasma membrane"/>
    <property type="evidence" value="ECO:0007669"/>
    <property type="project" value="InterPro"/>
</dbReference>
<accession>Q1LBX8</accession>
<feature type="transmembrane region" description="Helical" evidence="1">
    <location>
        <begin position="33"/>
        <end position="53"/>
    </location>
</feature>
<evidence type="ECO:0000256" key="1">
    <source>
        <dbReference type="SAM" id="Phobius"/>
    </source>
</evidence>
<name>Q1LBX8_CUPMC</name>
<dbReference type="AlphaFoldDB" id="Q1LBX8"/>
<dbReference type="eggNOG" id="COG1289">
    <property type="taxonomic scope" value="Bacteria"/>
</dbReference>
<evidence type="ECO:0000313" key="2">
    <source>
        <dbReference type="EMBL" id="ABF12348.1"/>
    </source>
</evidence>
<evidence type="ECO:0000313" key="3">
    <source>
        <dbReference type="Proteomes" id="UP000002429"/>
    </source>
</evidence>
<dbReference type="KEGG" id="rme:Rmet_5489"/>
<keyword evidence="2" id="KW-0614">Plasmid</keyword>
<keyword evidence="1" id="KW-0472">Membrane</keyword>
<keyword evidence="1" id="KW-0812">Transmembrane</keyword>
<keyword evidence="3" id="KW-1185">Reference proteome</keyword>
<geneLocation type="plasmid" evidence="2 3">
    <name>megaplasmid</name>
</geneLocation>
<proteinExistence type="predicted"/>
<gene>
    <name evidence="2" type="ordered locus">Rmet_5489</name>
</gene>
<reference evidence="3" key="1">
    <citation type="journal article" date="2010" name="PLoS ONE">
        <title>The complete genome sequence of Cupriavidus metallidurans strain CH34, a master survivalist in harsh and anthropogenic environments.</title>
        <authorList>
            <person name="Janssen P.J."/>
            <person name="Van Houdt R."/>
            <person name="Moors H."/>
            <person name="Monsieurs P."/>
            <person name="Morin N."/>
            <person name="Michaux A."/>
            <person name="Benotmane M.A."/>
            <person name="Leys N."/>
            <person name="Vallaeys T."/>
            <person name="Lapidus A."/>
            <person name="Monchy S."/>
            <person name="Medigue C."/>
            <person name="Taghavi S."/>
            <person name="McCorkle S."/>
            <person name="Dunn J."/>
            <person name="van der Lelie D."/>
            <person name="Mergeay M."/>
        </authorList>
    </citation>
    <scope>NUCLEOTIDE SEQUENCE [LARGE SCALE GENOMIC DNA]</scope>
    <source>
        <strain evidence="3">ATCC 43123 / DSM 2839 / NBRC 102507 / CH34</strain>
    </source>
</reference>
<dbReference type="InterPro" id="IPR006726">
    <property type="entry name" value="PHBA_efflux_AaeB/fusaric-R"/>
</dbReference>
<dbReference type="Proteomes" id="UP000002429">
    <property type="component" value="Plasmid megaplasmid"/>
</dbReference>
<feature type="transmembrane region" description="Helical" evidence="1">
    <location>
        <begin position="9"/>
        <end position="27"/>
    </location>
</feature>
<dbReference type="GO" id="GO:0022857">
    <property type="term" value="F:transmembrane transporter activity"/>
    <property type="evidence" value="ECO:0007669"/>
    <property type="project" value="InterPro"/>
</dbReference>
<protein>
    <submittedName>
        <fullName evidence="2">p-hydroxybenzoate efflux system component</fullName>
    </submittedName>
</protein>
<keyword evidence="1" id="KW-1133">Transmembrane helix</keyword>